<feature type="binding site" evidence="14">
    <location>
        <position position="487"/>
    </location>
    <ligand>
        <name>Mg(2+)</name>
        <dbReference type="ChEBI" id="CHEBI:18420"/>
    </ligand>
</feature>
<keyword evidence="19" id="KW-1185">Reference proteome</keyword>
<keyword evidence="7 14" id="KW-0460">Magnesium</keyword>
<feature type="transmembrane region" description="Helical" evidence="15">
    <location>
        <begin position="692"/>
        <end position="711"/>
    </location>
</feature>
<evidence type="ECO:0000256" key="6">
    <source>
        <dbReference type="ARBA" id="ARBA00022840"/>
    </source>
</evidence>
<feature type="binding site" evidence="13">
    <location>
        <position position="19"/>
    </location>
    <ligand>
        <name>ATP</name>
        <dbReference type="ChEBI" id="CHEBI:30616"/>
    </ligand>
</feature>
<dbReference type="Pfam" id="PF16212">
    <property type="entry name" value="PhoLip_ATPase_C"/>
    <property type="match status" value="1"/>
</dbReference>
<feature type="binding site" evidence="13">
    <location>
        <position position="491"/>
    </location>
    <ligand>
        <name>ATP</name>
        <dbReference type="ChEBI" id="CHEBI:30616"/>
    </ligand>
</feature>
<comment type="catalytic activity">
    <reaction evidence="11 15">
        <text>ATP + H2O + phospholipidSide 1 = ADP + phosphate + phospholipidSide 2.</text>
        <dbReference type="EC" id="7.6.2.1"/>
    </reaction>
</comment>
<evidence type="ECO:0000256" key="9">
    <source>
        <dbReference type="ARBA" id="ARBA00022989"/>
    </source>
</evidence>
<evidence type="ECO:0000256" key="13">
    <source>
        <dbReference type="PIRSR" id="PIRSR606539-2"/>
    </source>
</evidence>
<accession>A0AAW2Z3P0</accession>
<dbReference type="GO" id="GO:0000287">
    <property type="term" value="F:magnesium ion binding"/>
    <property type="evidence" value="ECO:0007669"/>
    <property type="project" value="UniProtKB-UniRule"/>
</dbReference>
<dbReference type="SUPFAM" id="SSF81665">
    <property type="entry name" value="Calcium ATPase, transmembrane domain M"/>
    <property type="match status" value="1"/>
</dbReference>
<feature type="binding site" evidence="13">
    <location>
        <position position="467"/>
    </location>
    <ligand>
        <name>ATP</name>
        <dbReference type="ChEBI" id="CHEBI:30616"/>
    </ligand>
</feature>
<keyword evidence="6 13" id="KW-0067">ATP-binding</keyword>
<dbReference type="GO" id="GO:0140326">
    <property type="term" value="F:ATPase-coupled intramembrane lipid transporter activity"/>
    <property type="evidence" value="ECO:0007669"/>
    <property type="project" value="UniProtKB-EC"/>
</dbReference>
<reference evidence="18 19" key="1">
    <citation type="submission" date="2024-03" db="EMBL/GenBank/DDBJ databases">
        <title>The Acrasis kona genome and developmental transcriptomes reveal deep origins of eukaryotic multicellular pathways.</title>
        <authorList>
            <person name="Sheikh S."/>
            <person name="Fu C.-J."/>
            <person name="Brown M.W."/>
            <person name="Baldauf S.L."/>
        </authorList>
    </citation>
    <scope>NUCLEOTIDE SEQUENCE [LARGE SCALE GENOMIC DNA]</scope>
    <source>
        <strain evidence="18 19">ATCC MYA-3509</strain>
    </source>
</reference>
<feature type="binding site" evidence="13">
    <location>
        <position position="18"/>
    </location>
    <ligand>
        <name>ATP</name>
        <dbReference type="ChEBI" id="CHEBI:30616"/>
    </ligand>
</feature>
<feature type="transmembrane region" description="Helical" evidence="15">
    <location>
        <begin position="627"/>
        <end position="650"/>
    </location>
</feature>
<dbReference type="FunFam" id="3.40.50.1000:FF:000014">
    <property type="entry name" value="Phospholipid-transporting ATPase"/>
    <property type="match status" value="1"/>
</dbReference>
<dbReference type="Pfam" id="PF13246">
    <property type="entry name" value="Cation_ATPase"/>
    <property type="match status" value="1"/>
</dbReference>
<dbReference type="NCBIfam" id="TIGR01494">
    <property type="entry name" value="ATPase_P-type"/>
    <property type="match status" value="1"/>
</dbReference>
<evidence type="ECO:0000259" key="17">
    <source>
        <dbReference type="Pfam" id="PF16212"/>
    </source>
</evidence>
<dbReference type="Gene3D" id="3.40.50.1000">
    <property type="entry name" value="HAD superfamily/HAD-like"/>
    <property type="match status" value="1"/>
</dbReference>
<comment type="similarity">
    <text evidence="2 15">Belongs to the cation transport ATPase (P-type) (TC 3.A.3) family. Type IV subfamily.</text>
</comment>
<feature type="binding site" evidence="13">
    <location>
        <position position="204"/>
    </location>
    <ligand>
        <name>ATP</name>
        <dbReference type="ChEBI" id="CHEBI:30616"/>
    </ligand>
</feature>
<feature type="binding site" evidence="13">
    <location>
        <position position="461"/>
    </location>
    <ligand>
        <name>ATP</name>
        <dbReference type="ChEBI" id="CHEBI:30616"/>
    </ligand>
</feature>
<sequence length="814" mass="93279">MATDLNADLAMVEIIFSDKTGTLTNNEMFFKKACVGTNWVHDEYKSPGKLYEKIKASQHSKSHSASKQERSAKSNPTELDQELLTDTMTFLLTLALCHQAKPKSKIMPDDENSESQSESDEEDTDPELHEDFQDASQIGNDTNAIIPPEPTDVQEYQAESPDEIALVAAARDNQFVVTAATDHHIELDVFGVHHRFLIEATIEFTPDRKRMSQVVRIPHSFSKQFPWYYPENTCLLLAKGADSYMFKRMNVGKTSQEIEYLQSVKSQMNQRVDEFAVEGLRTLILCYKILNDDQASEWLKEWRKAKVATQNKELKEEQAANKLECDLELIGSTAIEDKLQEFVPETISFFMKAGLKMWMLTGDKRQTAKNIAKTTGLFNDHTIVMELDTTTDDKSALATRENTPLKLQTIMDHINNHIDLNNKCEIALVVDGDALNYAMDKSNIPMFLSIVSKCKTAICCRATPLNKASLVELMKKKFQMVGLAIGDGANDVTMIQKAKVGVGISGKEGSQAKQASDYCLQRFYHLKRLLFVHGHYSFVRTALFVQYSFYKNLLLTFLQVFFAFYCLYSGQTIVDSWMLTLYNMIFTLLPPFVMGLFDKDMEERLLMDNPEFYKQVQRESVFNVWTFVIWLSQAFYHSTVIFFFSFYVCYYNGILNDMRTDGIWMFAIVMSSMGFLVVNAKAMLEMSYHTWITYFCVGLSIFVYYAFLFCYSGVKTVSGAANMYFVAYHVFGTGNFWLLHLLCITTCLAPDFTFKIVKKYFFPYPWETKRREFLNKKMLASYLVKGRRSKSKRNIRASNAELKAAATLNELKSV</sequence>
<feature type="binding site" evidence="14">
    <location>
        <position position="18"/>
    </location>
    <ligand>
        <name>Mg(2+)</name>
        <dbReference type="ChEBI" id="CHEBI:18420"/>
    </ligand>
</feature>
<dbReference type="SFLD" id="SFLDF00027">
    <property type="entry name" value="p-type_atpase"/>
    <property type="match status" value="1"/>
</dbReference>
<dbReference type="InterPro" id="IPR023214">
    <property type="entry name" value="HAD_sf"/>
</dbReference>
<dbReference type="InterPro" id="IPR036412">
    <property type="entry name" value="HAD-like_sf"/>
</dbReference>
<keyword evidence="3 15" id="KW-0812">Transmembrane</keyword>
<feature type="binding site" evidence="13">
    <location>
        <position position="163"/>
    </location>
    <ligand>
        <name>ATP</name>
        <dbReference type="ChEBI" id="CHEBI:30616"/>
    </ligand>
</feature>
<feature type="binding site" evidence="14">
    <location>
        <position position="491"/>
    </location>
    <ligand>
        <name>Mg(2+)</name>
        <dbReference type="ChEBI" id="CHEBI:18420"/>
    </ligand>
</feature>
<feature type="transmembrane region" description="Helical" evidence="15">
    <location>
        <begin position="549"/>
        <end position="568"/>
    </location>
</feature>
<dbReference type="InterPro" id="IPR023298">
    <property type="entry name" value="ATPase_P-typ_TM_dom_sf"/>
</dbReference>
<protein>
    <recommendedName>
        <fullName evidence="15">Phospholipid-transporting ATPase</fullName>
        <ecNumber evidence="15">7.6.2.1</ecNumber>
    </recommendedName>
</protein>
<dbReference type="AlphaFoldDB" id="A0AAW2Z3P0"/>
<feature type="compositionally biased region" description="Acidic residues" evidence="16">
    <location>
        <begin position="109"/>
        <end position="125"/>
    </location>
</feature>
<proteinExistence type="inferred from homology"/>
<feature type="region of interest" description="Disordered" evidence="16">
    <location>
        <begin position="103"/>
        <end position="129"/>
    </location>
</feature>
<dbReference type="SUPFAM" id="SSF81660">
    <property type="entry name" value="Metal cation-transporting ATPase, ATP-binding domain N"/>
    <property type="match status" value="1"/>
</dbReference>
<dbReference type="InterPro" id="IPR001757">
    <property type="entry name" value="P_typ_ATPase"/>
</dbReference>
<dbReference type="EC" id="7.6.2.1" evidence="15"/>
<dbReference type="GO" id="GO:0005524">
    <property type="term" value="F:ATP binding"/>
    <property type="evidence" value="ECO:0007669"/>
    <property type="project" value="UniProtKB-UniRule"/>
</dbReference>
<organism evidence="18 19">
    <name type="scientific">Acrasis kona</name>
    <dbReference type="NCBI Taxonomy" id="1008807"/>
    <lineage>
        <taxon>Eukaryota</taxon>
        <taxon>Discoba</taxon>
        <taxon>Heterolobosea</taxon>
        <taxon>Tetramitia</taxon>
        <taxon>Eutetramitia</taxon>
        <taxon>Acrasidae</taxon>
        <taxon>Acrasis</taxon>
    </lineage>
</organism>
<dbReference type="InterPro" id="IPR006539">
    <property type="entry name" value="P-type_ATPase_IV"/>
</dbReference>
<dbReference type="SFLD" id="SFLDS00003">
    <property type="entry name" value="Haloacid_Dehalogenase"/>
    <property type="match status" value="1"/>
</dbReference>
<keyword evidence="8 15" id="KW-1278">Translocase</keyword>
<feature type="binding site" evidence="13">
    <location>
        <position position="281"/>
    </location>
    <ligand>
        <name>ATP</name>
        <dbReference type="ChEBI" id="CHEBI:30616"/>
    </ligand>
</feature>
<dbReference type="Gene3D" id="3.40.1110.10">
    <property type="entry name" value="Calcium-transporting ATPase, cytoplasmic domain N"/>
    <property type="match status" value="1"/>
</dbReference>
<evidence type="ECO:0000256" key="8">
    <source>
        <dbReference type="ARBA" id="ARBA00022967"/>
    </source>
</evidence>
<feature type="binding site" evidence="13">
    <location>
        <position position="362"/>
    </location>
    <ligand>
        <name>ATP</name>
        <dbReference type="ChEBI" id="CHEBI:30616"/>
    </ligand>
</feature>
<feature type="transmembrane region" description="Helical" evidence="15">
    <location>
        <begin position="723"/>
        <end position="742"/>
    </location>
</feature>
<evidence type="ECO:0000256" key="4">
    <source>
        <dbReference type="ARBA" id="ARBA00022723"/>
    </source>
</evidence>
<feature type="binding site" evidence="13">
    <location>
        <position position="361"/>
    </location>
    <ligand>
        <name>ATP</name>
        <dbReference type="ChEBI" id="CHEBI:30616"/>
    </ligand>
</feature>
<dbReference type="SUPFAM" id="SSF56784">
    <property type="entry name" value="HAD-like"/>
    <property type="match status" value="1"/>
</dbReference>
<dbReference type="InterPro" id="IPR018303">
    <property type="entry name" value="ATPase_P-typ_P_site"/>
</dbReference>
<dbReference type="InterPro" id="IPR032630">
    <property type="entry name" value="P_typ_ATPase_c"/>
</dbReference>
<evidence type="ECO:0000256" key="11">
    <source>
        <dbReference type="ARBA" id="ARBA00034036"/>
    </source>
</evidence>
<evidence type="ECO:0000313" key="19">
    <source>
        <dbReference type="Proteomes" id="UP001431209"/>
    </source>
</evidence>
<evidence type="ECO:0000256" key="10">
    <source>
        <dbReference type="ARBA" id="ARBA00023136"/>
    </source>
</evidence>
<dbReference type="PANTHER" id="PTHR24092">
    <property type="entry name" value="PROBABLE PHOSPHOLIPID-TRANSPORTING ATPASE"/>
    <property type="match status" value="1"/>
</dbReference>
<evidence type="ECO:0000313" key="18">
    <source>
        <dbReference type="EMBL" id="KAL0484376.1"/>
    </source>
</evidence>
<dbReference type="PRINTS" id="PR00119">
    <property type="entry name" value="CATATPASE"/>
</dbReference>
<dbReference type="InterPro" id="IPR023299">
    <property type="entry name" value="ATPase_P-typ_cyto_dom_N"/>
</dbReference>
<name>A0AAW2Z3P0_9EUKA</name>
<feature type="binding site" evidence="14">
    <location>
        <position position="20"/>
    </location>
    <ligand>
        <name>Mg(2+)</name>
        <dbReference type="ChEBI" id="CHEBI:18420"/>
    </ligand>
</feature>
<keyword evidence="4 14" id="KW-0479">Metal-binding</keyword>
<evidence type="ECO:0000256" key="7">
    <source>
        <dbReference type="ARBA" id="ARBA00022842"/>
    </source>
</evidence>
<evidence type="ECO:0000256" key="1">
    <source>
        <dbReference type="ARBA" id="ARBA00004141"/>
    </source>
</evidence>
<dbReference type="Proteomes" id="UP001431209">
    <property type="component" value="Unassembled WGS sequence"/>
</dbReference>
<evidence type="ECO:0000256" key="12">
    <source>
        <dbReference type="PIRSR" id="PIRSR606539-1"/>
    </source>
</evidence>
<dbReference type="SFLD" id="SFLDG00002">
    <property type="entry name" value="C1.7:_P-type_atpase_like"/>
    <property type="match status" value="1"/>
</dbReference>
<dbReference type="GO" id="GO:0045332">
    <property type="term" value="P:phospholipid translocation"/>
    <property type="evidence" value="ECO:0007669"/>
    <property type="project" value="TreeGrafter"/>
</dbReference>
<evidence type="ECO:0000256" key="5">
    <source>
        <dbReference type="ARBA" id="ARBA00022741"/>
    </source>
</evidence>
<dbReference type="PROSITE" id="PS00154">
    <property type="entry name" value="ATPASE_E1_E2"/>
    <property type="match status" value="1"/>
</dbReference>
<evidence type="ECO:0000256" key="2">
    <source>
        <dbReference type="ARBA" id="ARBA00008109"/>
    </source>
</evidence>
<keyword evidence="9 15" id="KW-1133">Transmembrane helix</keyword>
<dbReference type="PANTHER" id="PTHR24092:SF150">
    <property type="entry name" value="PHOSPHOLIPID-TRANSPORTING ATPASE"/>
    <property type="match status" value="1"/>
</dbReference>
<feature type="transmembrane region" description="Helical" evidence="15">
    <location>
        <begin position="580"/>
        <end position="597"/>
    </location>
</feature>
<feature type="binding site" evidence="13">
    <location>
        <position position="363"/>
    </location>
    <ligand>
        <name>ATP</name>
        <dbReference type="ChEBI" id="CHEBI:30616"/>
    </ligand>
</feature>
<comment type="caution">
    <text evidence="18">The sequence shown here is derived from an EMBL/GenBank/DDBJ whole genome shotgun (WGS) entry which is preliminary data.</text>
</comment>
<evidence type="ECO:0000256" key="3">
    <source>
        <dbReference type="ARBA" id="ARBA00022692"/>
    </source>
</evidence>
<dbReference type="GO" id="GO:0005886">
    <property type="term" value="C:plasma membrane"/>
    <property type="evidence" value="ECO:0007669"/>
    <property type="project" value="TreeGrafter"/>
</dbReference>
<evidence type="ECO:0000256" key="15">
    <source>
        <dbReference type="RuleBase" id="RU362033"/>
    </source>
</evidence>
<feature type="binding site" evidence="13">
    <location>
        <position position="239"/>
    </location>
    <ligand>
        <name>ATP</name>
        <dbReference type="ChEBI" id="CHEBI:30616"/>
    </ligand>
</feature>
<feature type="region of interest" description="Disordered" evidence="16">
    <location>
        <begin position="55"/>
        <end position="78"/>
    </location>
</feature>
<evidence type="ECO:0000256" key="14">
    <source>
        <dbReference type="PIRSR" id="PIRSR606539-3"/>
    </source>
</evidence>
<keyword evidence="10 15" id="KW-0472">Membrane</keyword>
<comment type="cofactor">
    <cofactor evidence="14">
        <name>Mg(2+)</name>
        <dbReference type="ChEBI" id="CHEBI:18420"/>
    </cofactor>
</comment>
<dbReference type="GO" id="GO:0016887">
    <property type="term" value="F:ATP hydrolysis activity"/>
    <property type="evidence" value="ECO:0007669"/>
    <property type="project" value="InterPro"/>
</dbReference>
<feature type="transmembrane region" description="Helical" evidence="15">
    <location>
        <begin position="662"/>
        <end position="680"/>
    </location>
</feature>
<keyword evidence="5 13" id="KW-0547">Nucleotide-binding</keyword>
<dbReference type="InterPro" id="IPR044492">
    <property type="entry name" value="P_typ_ATPase_HD_dom"/>
</dbReference>
<feature type="active site" description="4-aspartylphosphate intermediate" evidence="12">
    <location>
        <position position="18"/>
    </location>
</feature>
<feature type="domain" description="P-type ATPase C-terminal" evidence="17">
    <location>
        <begin position="514"/>
        <end position="763"/>
    </location>
</feature>
<comment type="subcellular location">
    <subcellularLocation>
        <location evidence="1 15">Membrane</location>
        <topology evidence="1 15">Multi-pass membrane protein</topology>
    </subcellularLocation>
</comment>
<evidence type="ECO:0000256" key="16">
    <source>
        <dbReference type="SAM" id="MobiDB-lite"/>
    </source>
</evidence>
<dbReference type="NCBIfam" id="TIGR01652">
    <property type="entry name" value="ATPase-Plipid"/>
    <property type="match status" value="1"/>
</dbReference>
<feature type="binding site" evidence="13">
    <location>
        <position position="490"/>
    </location>
    <ligand>
        <name>ATP</name>
        <dbReference type="ChEBI" id="CHEBI:30616"/>
    </ligand>
</feature>
<dbReference type="EMBL" id="JAOPGA020001037">
    <property type="protein sequence ID" value="KAL0484376.1"/>
    <property type="molecule type" value="Genomic_DNA"/>
</dbReference>
<feature type="binding site" evidence="13">
    <location>
        <position position="20"/>
    </location>
    <ligand>
        <name>ATP</name>
        <dbReference type="ChEBI" id="CHEBI:30616"/>
    </ligand>
</feature>
<gene>
    <name evidence="18" type="ORF">AKO1_005043</name>
</gene>